<dbReference type="EnsemblMetazoa" id="XM_050646130.1">
    <property type="protein sequence ID" value="XP_050502087.1"/>
    <property type="gene ID" value="LOC126881710"/>
</dbReference>
<evidence type="ECO:0000256" key="1">
    <source>
        <dbReference type="SAM" id="SignalP"/>
    </source>
</evidence>
<organism evidence="2 3">
    <name type="scientific">Diabrotica virgifera virgifera</name>
    <name type="common">western corn rootworm</name>
    <dbReference type="NCBI Taxonomy" id="50390"/>
    <lineage>
        <taxon>Eukaryota</taxon>
        <taxon>Metazoa</taxon>
        <taxon>Ecdysozoa</taxon>
        <taxon>Arthropoda</taxon>
        <taxon>Hexapoda</taxon>
        <taxon>Insecta</taxon>
        <taxon>Pterygota</taxon>
        <taxon>Neoptera</taxon>
        <taxon>Endopterygota</taxon>
        <taxon>Coleoptera</taxon>
        <taxon>Polyphaga</taxon>
        <taxon>Cucujiformia</taxon>
        <taxon>Chrysomeloidea</taxon>
        <taxon>Chrysomelidae</taxon>
        <taxon>Galerucinae</taxon>
        <taxon>Diabroticina</taxon>
        <taxon>Diabroticites</taxon>
        <taxon>Diabrotica</taxon>
    </lineage>
</organism>
<protein>
    <submittedName>
        <fullName evidence="2">Uncharacterized protein</fullName>
    </submittedName>
</protein>
<dbReference type="GeneID" id="126881710"/>
<dbReference type="RefSeq" id="XP_050502087.1">
    <property type="nucleotide sequence ID" value="XM_050646130.1"/>
</dbReference>
<name>A0ABM5JVX4_DIAVI</name>
<dbReference type="Proteomes" id="UP001652700">
    <property type="component" value="Unplaced"/>
</dbReference>
<evidence type="ECO:0000313" key="3">
    <source>
        <dbReference type="Proteomes" id="UP001652700"/>
    </source>
</evidence>
<evidence type="ECO:0000313" key="2">
    <source>
        <dbReference type="EnsemblMetazoa" id="XP_050502087.1"/>
    </source>
</evidence>
<feature type="chain" id="PRO_5047354687" evidence="1">
    <location>
        <begin position="18"/>
        <end position="101"/>
    </location>
</feature>
<accession>A0ABM5JVX4</accession>
<reference evidence="2" key="1">
    <citation type="submission" date="2025-05" db="UniProtKB">
        <authorList>
            <consortium name="EnsemblMetazoa"/>
        </authorList>
    </citation>
    <scope>IDENTIFICATION</scope>
</reference>
<keyword evidence="1" id="KW-0732">Signal</keyword>
<feature type="signal peptide" evidence="1">
    <location>
        <begin position="1"/>
        <end position="17"/>
    </location>
</feature>
<keyword evidence="3" id="KW-1185">Reference proteome</keyword>
<proteinExistence type="predicted"/>
<sequence length="101" mass="11805">MKYIFLFLVAAAAVVNSQYNQPIKANCLIRRLKECAETWETCRDKPDSDTAYSVYTFNVEQLKCFKVAAHRNCVPTKNWFLEYNDCMNCGGWYCNGYYGRK</sequence>